<proteinExistence type="predicted"/>
<dbReference type="EC" id="3.2.2.9" evidence="2"/>
<evidence type="ECO:0000256" key="3">
    <source>
        <dbReference type="ARBA" id="ARBA00022605"/>
    </source>
</evidence>
<gene>
    <name evidence="7" type="primary">mtnN_2</name>
    <name evidence="7" type="ORF">SAMEA4412665_01273</name>
</gene>
<reference evidence="7 8" key="1">
    <citation type="submission" date="2017-06" db="EMBL/GenBank/DDBJ databases">
        <authorList>
            <consortium name="Pathogen Informatics"/>
        </authorList>
    </citation>
    <scope>NUCLEOTIDE SEQUENCE [LARGE SCALE GENOMIC DNA]</scope>
    <source>
        <strain evidence="7 8">NCTC11865</strain>
    </source>
</reference>
<accession>A0A239WQ80</accession>
<dbReference type="EMBL" id="LT906441">
    <property type="protein sequence ID" value="SNV35764.1"/>
    <property type="molecule type" value="Genomic_DNA"/>
</dbReference>
<dbReference type="GO" id="GO:0019284">
    <property type="term" value="P:L-methionine salvage from S-adenosylmethionine"/>
    <property type="evidence" value="ECO:0007669"/>
    <property type="project" value="TreeGrafter"/>
</dbReference>
<keyword evidence="5" id="KW-0486">Methionine biosynthesis</keyword>
<evidence type="ECO:0000256" key="5">
    <source>
        <dbReference type="ARBA" id="ARBA00023167"/>
    </source>
</evidence>
<organism evidence="7 8">
    <name type="scientific">Cutibacterium granulosum</name>
    <dbReference type="NCBI Taxonomy" id="33011"/>
    <lineage>
        <taxon>Bacteria</taxon>
        <taxon>Bacillati</taxon>
        <taxon>Actinomycetota</taxon>
        <taxon>Actinomycetes</taxon>
        <taxon>Propionibacteriales</taxon>
        <taxon>Propionibacteriaceae</taxon>
        <taxon>Cutibacterium</taxon>
    </lineage>
</organism>
<dbReference type="GO" id="GO:0019509">
    <property type="term" value="P:L-methionine salvage from methylthioadenosine"/>
    <property type="evidence" value="ECO:0007669"/>
    <property type="project" value="UniProtKB-UniPathway"/>
</dbReference>
<dbReference type="GO" id="GO:0009164">
    <property type="term" value="P:nucleoside catabolic process"/>
    <property type="evidence" value="ECO:0007669"/>
    <property type="project" value="InterPro"/>
</dbReference>
<keyword evidence="3" id="KW-0028">Amino-acid biosynthesis</keyword>
<evidence type="ECO:0000313" key="7">
    <source>
        <dbReference type="EMBL" id="SNV35764.1"/>
    </source>
</evidence>
<dbReference type="eggNOG" id="COG0775">
    <property type="taxonomic scope" value="Bacteria"/>
</dbReference>
<evidence type="ECO:0000256" key="1">
    <source>
        <dbReference type="ARBA" id="ARBA00004945"/>
    </source>
</evidence>
<dbReference type="SUPFAM" id="SSF53167">
    <property type="entry name" value="Purine and uridine phosphorylases"/>
    <property type="match status" value="1"/>
</dbReference>
<evidence type="ECO:0000313" key="8">
    <source>
        <dbReference type="Proteomes" id="UP000215332"/>
    </source>
</evidence>
<dbReference type="Gene3D" id="3.40.50.1580">
    <property type="entry name" value="Nucleoside phosphorylase domain"/>
    <property type="match status" value="1"/>
</dbReference>
<comment type="pathway">
    <text evidence="1">Amino-acid biosynthesis; L-methionine biosynthesis via salvage pathway; S-methyl-5-thio-alpha-D-ribose 1-phosphate from S-methyl-5'-thioadenosine (hydrolase route): step 1/2.</text>
</comment>
<name>A0A239WQ80_9ACTN</name>
<evidence type="ECO:0000256" key="2">
    <source>
        <dbReference type="ARBA" id="ARBA00011974"/>
    </source>
</evidence>
<dbReference type="GO" id="GO:0008782">
    <property type="term" value="F:adenosylhomocysteine nucleosidase activity"/>
    <property type="evidence" value="ECO:0007669"/>
    <property type="project" value="UniProtKB-EC"/>
</dbReference>
<dbReference type="UniPathway" id="UPA00904">
    <property type="reaction ID" value="UER00871"/>
</dbReference>
<dbReference type="Pfam" id="PF01048">
    <property type="entry name" value="PNP_UDP_1"/>
    <property type="match status" value="1"/>
</dbReference>
<evidence type="ECO:0000259" key="6">
    <source>
        <dbReference type="Pfam" id="PF01048"/>
    </source>
</evidence>
<dbReference type="InterPro" id="IPR010049">
    <property type="entry name" value="MTA_SAH_Nsdase"/>
</dbReference>
<dbReference type="PANTHER" id="PTHR46832:SF1">
    <property type="entry name" value="5'-METHYLTHIOADENOSINE_S-ADENOSYLHOMOCYSTEINE NUCLEOSIDASE"/>
    <property type="match status" value="1"/>
</dbReference>
<dbReference type="NCBIfam" id="NF004079">
    <property type="entry name" value="PRK05584.1"/>
    <property type="match status" value="1"/>
</dbReference>
<dbReference type="Proteomes" id="UP000215332">
    <property type="component" value="Chromosome 1"/>
</dbReference>
<protein>
    <recommendedName>
        <fullName evidence="2">adenosylhomocysteine nucleosidase</fullName>
        <ecNumber evidence="2">3.2.2.9</ecNumber>
    </recommendedName>
</protein>
<evidence type="ECO:0000256" key="4">
    <source>
        <dbReference type="ARBA" id="ARBA00022801"/>
    </source>
</evidence>
<dbReference type="NCBIfam" id="TIGR01704">
    <property type="entry name" value="MTA_SAH-Nsdase"/>
    <property type="match status" value="1"/>
</dbReference>
<dbReference type="InterPro" id="IPR035994">
    <property type="entry name" value="Nucleoside_phosphorylase_sf"/>
</dbReference>
<dbReference type="InterPro" id="IPR000845">
    <property type="entry name" value="Nucleoside_phosphorylase_d"/>
</dbReference>
<dbReference type="AlphaFoldDB" id="A0A239WQ80"/>
<dbReference type="KEGG" id="cgrn:4412665_01273"/>
<feature type="domain" description="Nucleoside phosphorylase" evidence="6">
    <location>
        <begin position="15"/>
        <end position="239"/>
    </location>
</feature>
<sequence length="249" mass="25613">MTGSGPDGQRKLSGPIGLMGAMESEVELIQSCLVDAHPIEGPCPLVGGRLDGTDVLLAQCGVGKVNAALAASALAQNGASCIIFTGVAGAAGPDLDIGDVVVGNRFVQHDADGTAFDDPIGVVPGEPRSWQPDERLHSVLMGCAARVFDARRRVVSGTIASGDQFIGDPAKVRWIHDTFDALAVEMEGAALAQAASHLRMPFAVVRVLSDRADGTAVTDFPAFLAQAARHDRDLARAVVAELSGGVPAA</sequence>
<dbReference type="GO" id="GO:0005829">
    <property type="term" value="C:cytosol"/>
    <property type="evidence" value="ECO:0007669"/>
    <property type="project" value="TreeGrafter"/>
</dbReference>
<keyword evidence="7" id="KW-0326">Glycosidase</keyword>
<dbReference type="PANTHER" id="PTHR46832">
    <property type="entry name" value="5'-METHYLTHIOADENOSINE/S-ADENOSYLHOMOCYSTEINE NUCLEOSIDASE"/>
    <property type="match status" value="1"/>
</dbReference>
<dbReference type="GO" id="GO:0008930">
    <property type="term" value="F:methylthioadenosine nucleosidase activity"/>
    <property type="evidence" value="ECO:0007669"/>
    <property type="project" value="InterPro"/>
</dbReference>
<dbReference type="CDD" id="cd09008">
    <property type="entry name" value="MTAN"/>
    <property type="match status" value="1"/>
</dbReference>
<keyword evidence="4 7" id="KW-0378">Hydrolase</keyword>